<accession>A0A540K472</accession>
<comment type="caution">
    <text evidence="2">The sequence shown here is derived from an EMBL/GenBank/DDBJ whole genome shotgun (WGS) entry which is preliminary data.</text>
</comment>
<feature type="compositionally biased region" description="Acidic residues" evidence="1">
    <location>
        <begin position="24"/>
        <end position="36"/>
    </location>
</feature>
<feature type="compositionally biased region" description="Polar residues" evidence="1">
    <location>
        <begin position="57"/>
        <end position="67"/>
    </location>
</feature>
<dbReference type="PANTHER" id="PTHR33697:SF1">
    <property type="entry name" value="TUDOR_PWWP_MBT SUPERFAMILY PROTEIN"/>
    <property type="match status" value="1"/>
</dbReference>
<organism evidence="2 3">
    <name type="scientific">Malus baccata</name>
    <name type="common">Siberian crab apple</name>
    <name type="synonym">Pyrus baccata</name>
    <dbReference type="NCBI Taxonomy" id="106549"/>
    <lineage>
        <taxon>Eukaryota</taxon>
        <taxon>Viridiplantae</taxon>
        <taxon>Streptophyta</taxon>
        <taxon>Embryophyta</taxon>
        <taxon>Tracheophyta</taxon>
        <taxon>Spermatophyta</taxon>
        <taxon>Magnoliopsida</taxon>
        <taxon>eudicotyledons</taxon>
        <taxon>Gunneridae</taxon>
        <taxon>Pentapetalae</taxon>
        <taxon>rosids</taxon>
        <taxon>fabids</taxon>
        <taxon>Rosales</taxon>
        <taxon>Rosaceae</taxon>
        <taxon>Amygdaloideae</taxon>
        <taxon>Maleae</taxon>
        <taxon>Malus</taxon>
    </lineage>
</organism>
<keyword evidence="3" id="KW-1185">Reference proteome</keyword>
<evidence type="ECO:0000256" key="1">
    <source>
        <dbReference type="SAM" id="MobiDB-lite"/>
    </source>
</evidence>
<evidence type="ECO:0000313" key="2">
    <source>
        <dbReference type="EMBL" id="TQD68990.1"/>
    </source>
</evidence>
<proteinExistence type="predicted"/>
<protein>
    <submittedName>
        <fullName evidence="2">Uncharacterized protein</fullName>
    </submittedName>
</protein>
<dbReference type="AlphaFoldDB" id="A0A540K472"/>
<dbReference type="Proteomes" id="UP000315295">
    <property type="component" value="Unassembled WGS sequence"/>
</dbReference>
<feature type="region of interest" description="Disordered" evidence="1">
    <location>
        <begin position="1"/>
        <end position="93"/>
    </location>
</feature>
<feature type="region of interest" description="Disordered" evidence="1">
    <location>
        <begin position="270"/>
        <end position="289"/>
    </location>
</feature>
<feature type="compositionally biased region" description="Polar residues" evidence="1">
    <location>
        <begin position="120"/>
        <end position="143"/>
    </location>
</feature>
<feature type="region of interest" description="Disordered" evidence="1">
    <location>
        <begin position="187"/>
        <end position="219"/>
    </location>
</feature>
<feature type="compositionally biased region" description="Basic and acidic residues" evidence="1">
    <location>
        <begin position="83"/>
        <end position="92"/>
    </location>
</feature>
<name>A0A540K472_MALBA</name>
<dbReference type="InterPro" id="IPR044679">
    <property type="entry name" value="PWWP2-like"/>
</dbReference>
<reference evidence="2 3" key="1">
    <citation type="journal article" date="2019" name="G3 (Bethesda)">
        <title>Sequencing of a Wild Apple (Malus baccata) Genome Unravels the Differences Between Cultivated and Wild Apple Species Regarding Disease Resistance and Cold Tolerance.</title>
        <authorList>
            <person name="Chen X."/>
        </authorList>
    </citation>
    <scope>NUCLEOTIDE SEQUENCE [LARGE SCALE GENOMIC DNA]</scope>
    <source>
        <strain evidence="3">cv. Shandingzi</strain>
        <tissue evidence="2">Leaves</tissue>
    </source>
</reference>
<sequence length="289" mass="30498">MSNSGGDHGCSARESPAMSLCSAENEDMVDDVSDSEDNSHSGPELSQSGISFEEPNHISSSKLQSLQGRRRKTPNDSEDDGTEGVKRMRGLEDLGMGVLSKRSGHTGGLLEQVQQDGASLLDSNTRNGMPNGSPANGSKGTSSLKRKRSQVANVNELLKRKNRSRPLTKVLESTAMVSIPAMPDQLPNSCGSPLQGLSNGRVSGLESNESKGSLSADHTGISCENGTSINVPELASGASCINDKLKENEIPSISGLAEYDSSDDRLFDVPFVGEEKDPSGNGHSNILKL</sequence>
<dbReference type="STRING" id="106549.A0A540K472"/>
<dbReference type="EMBL" id="VIEB01006049">
    <property type="protein sequence ID" value="TQD68990.1"/>
    <property type="molecule type" value="Genomic_DNA"/>
</dbReference>
<feature type="region of interest" description="Disordered" evidence="1">
    <location>
        <begin position="120"/>
        <end position="150"/>
    </location>
</feature>
<feature type="compositionally biased region" description="Polar residues" evidence="1">
    <location>
        <begin position="40"/>
        <end position="50"/>
    </location>
</feature>
<dbReference type="PANTHER" id="PTHR33697">
    <property type="entry name" value="T17B22.17 PROTEIN-RELATED"/>
    <property type="match status" value="1"/>
</dbReference>
<evidence type="ECO:0000313" key="3">
    <source>
        <dbReference type="Proteomes" id="UP000315295"/>
    </source>
</evidence>
<feature type="compositionally biased region" description="Polar residues" evidence="1">
    <location>
        <begin position="187"/>
        <end position="213"/>
    </location>
</feature>
<gene>
    <name evidence="2" type="ORF">C1H46_045477</name>
</gene>